<dbReference type="InterPro" id="IPR051164">
    <property type="entry name" value="NmrA-like_oxidored"/>
</dbReference>
<dbReference type="Proteomes" id="UP001498476">
    <property type="component" value="Unassembled WGS sequence"/>
</dbReference>
<comment type="caution">
    <text evidence="5">The sequence shown here is derived from an EMBL/GenBank/DDBJ whole genome shotgun (WGS) entry which is preliminary data.</text>
</comment>
<gene>
    <name evidence="5" type="ORF">QQX98_000408</name>
</gene>
<dbReference type="PANTHER" id="PTHR42748">
    <property type="entry name" value="NITROGEN METABOLITE REPRESSION PROTEIN NMRA FAMILY MEMBER"/>
    <property type="match status" value="1"/>
</dbReference>
<dbReference type="InterPro" id="IPR036291">
    <property type="entry name" value="NAD(P)-bd_dom_sf"/>
</dbReference>
<evidence type="ECO:0000256" key="2">
    <source>
        <dbReference type="ARBA" id="ARBA00022857"/>
    </source>
</evidence>
<feature type="domain" description="NmrA-like" evidence="4">
    <location>
        <begin position="3"/>
        <end position="60"/>
    </location>
</feature>
<protein>
    <recommendedName>
        <fullName evidence="4">NmrA-like domain-containing protein</fullName>
    </recommendedName>
</protein>
<keyword evidence="2" id="KW-0521">NADP</keyword>
<comment type="similarity">
    <text evidence="1">Belongs to the NmrA-type oxidoreductase family.</text>
</comment>
<dbReference type="InterPro" id="IPR008030">
    <property type="entry name" value="NmrA-like"/>
</dbReference>
<dbReference type="EMBL" id="JAZAVJ010000004">
    <property type="protein sequence ID" value="KAK7424443.1"/>
    <property type="molecule type" value="Genomic_DNA"/>
</dbReference>
<evidence type="ECO:0000256" key="1">
    <source>
        <dbReference type="ARBA" id="ARBA00006328"/>
    </source>
</evidence>
<evidence type="ECO:0000256" key="3">
    <source>
        <dbReference type="ARBA" id="ARBA00023002"/>
    </source>
</evidence>
<evidence type="ECO:0000313" key="6">
    <source>
        <dbReference type="Proteomes" id="UP001498476"/>
    </source>
</evidence>
<accession>A0ABR1HUR3</accession>
<keyword evidence="3" id="KW-0560">Oxidoreductase</keyword>
<proteinExistence type="inferred from homology"/>
<dbReference type="Gene3D" id="3.40.50.720">
    <property type="entry name" value="NAD(P)-binding Rossmann-like Domain"/>
    <property type="match status" value="2"/>
</dbReference>
<sequence length="240" mass="26519">MPTLLVAGATGQQGSGVIGTLLASGHPNLTIRGFTRNPLSSAAQALERRGVQLVKGDLLDRIKHLVFSSVAGADIAQAVEHFYTKYKIEEYIKASGPSWTAIRPVGFMEVIPPPGIGRFFFISAMESLMGNTKQKYISCRDIGKTAAIALLNPDKFNGKVLTIAGQVANVDELQRALDKGEDSKSWGRIWLPRWVTIRLTPHHYRQMFDPGSVEETRELIPDVLSIEDWAKQNYQKAKVD</sequence>
<keyword evidence="6" id="KW-1185">Reference proteome</keyword>
<organism evidence="5 6">
    <name type="scientific">Neonectria punicea</name>
    <dbReference type="NCBI Taxonomy" id="979145"/>
    <lineage>
        <taxon>Eukaryota</taxon>
        <taxon>Fungi</taxon>
        <taxon>Dikarya</taxon>
        <taxon>Ascomycota</taxon>
        <taxon>Pezizomycotina</taxon>
        <taxon>Sordariomycetes</taxon>
        <taxon>Hypocreomycetidae</taxon>
        <taxon>Hypocreales</taxon>
        <taxon>Nectriaceae</taxon>
        <taxon>Neonectria</taxon>
    </lineage>
</organism>
<name>A0ABR1HUR3_9HYPO</name>
<evidence type="ECO:0000259" key="4">
    <source>
        <dbReference type="Pfam" id="PF05368"/>
    </source>
</evidence>
<dbReference type="Pfam" id="PF05368">
    <property type="entry name" value="NmrA"/>
    <property type="match status" value="2"/>
</dbReference>
<dbReference type="SUPFAM" id="SSF51735">
    <property type="entry name" value="NAD(P)-binding Rossmann-fold domains"/>
    <property type="match status" value="1"/>
</dbReference>
<evidence type="ECO:0000313" key="5">
    <source>
        <dbReference type="EMBL" id="KAK7424443.1"/>
    </source>
</evidence>
<feature type="domain" description="NmrA-like" evidence="4">
    <location>
        <begin position="62"/>
        <end position="180"/>
    </location>
</feature>
<dbReference type="PANTHER" id="PTHR42748:SF30">
    <property type="entry name" value="NMRA-LIKE DOMAIN-CONTAINING PROTEIN"/>
    <property type="match status" value="1"/>
</dbReference>
<reference evidence="5 6" key="1">
    <citation type="journal article" date="2025" name="Microbiol. Resour. Announc.">
        <title>Draft genome sequences for Neonectria magnoliae and Neonectria punicea, canker pathogens of Liriodendron tulipifera and Acer saccharum in West Virginia.</title>
        <authorList>
            <person name="Petronek H.M."/>
            <person name="Kasson M.T."/>
            <person name="Metheny A.M."/>
            <person name="Stauder C.M."/>
            <person name="Lovett B."/>
            <person name="Lynch S.C."/>
            <person name="Garnas J.R."/>
            <person name="Kasson L.R."/>
            <person name="Stajich J.E."/>
        </authorList>
    </citation>
    <scope>NUCLEOTIDE SEQUENCE [LARGE SCALE GENOMIC DNA]</scope>
    <source>
        <strain evidence="5 6">NRRL 64653</strain>
    </source>
</reference>